<dbReference type="AlphaFoldDB" id="A0A4Q1BE01"/>
<feature type="compositionally biased region" description="Low complexity" evidence="1">
    <location>
        <begin position="314"/>
        <end position="336"/>
    </location>
</feature>
<evidence type="ECO:0000313" key="3">
    <source>
        <dbReference type="Proteomes" id="UP000289152"/>
    </source>
</evidence>
<feature type="region of interest" description="Disordered" evidence="1">
    <location>
        <begin position="191"/>
        <end position="243"/>
    </location>
</feature>
<feature type="region of interest" description="Disordered" evidence="1">
    <location>
        <begin position="314"/>
        <end position="345"/>
    </location>
</feature>
<dbReference type="EMBL" id="SDIL01000093">
    <property type="protein sequence ID" value="RXK36557.1"/>
    <property type="molecule type" value="Genomic_DNA"/>
</dbReference>
<evidence type="ECO:0000313" key="2">
    <source>
        <dbReference type="EMBL" id="RXK36557.1"/>
    </source>
</evidence>
<dbReference type="VEuPathDB" id="FungiDB:TREMEDRAFT_58356"/>
<comment type="caution">
    <text evidence="2">The sequence shown here is derived from an EMBL/GenBank/DDBJ whole genome shotgun (WGS) entry which is preliminary data.</text>
</comment>
<dbReference type="Proteomes" id="UP000289152">
    <property type="component" value="Unassembled WGS sequence"/>
</dbReference>
<protein>
    <submittedName>
        <fullName evidence="2">Uncharacterized protein</fullName>
    </submittedName>
</protein>
<sequence length="548" mass="59484">MSNRKETIPGSSKPGRASSKRFPSLGKTQKVTPETQNTPNTQLKSTPTQATQTTRKPSWSSLSPRPSFFSLPPLPNPLASSNLATAHRRAGKSARALQQLIVPSPPIAQVQNEKSWFLSWDLLDSGEKRSTVPLREKDVSRLRKQLLDPTQAGVVIKKVRSLPLPPVLSPSEVEALPPLLDSSTLPHHPTLSIAGYDLSTNPPSPEPTLPVDSSTTRSARSASSTSTSSSKRKSSILKKERNSKIKIQDLPTIGAGPTRAVCLDVTEPQAASLILQARKSHLQGQLPNQTSSTGSNSRLPVLLSLLQQTTSLTSAQFPHSRQSHHLSSSSRGSHSGVWRRDDNDEKAVTEGKAVLPFGLLMPPSAMSLHRPLAGALPTPETLKRGFEALLNAEGKVYNWGTPSHVGLSPPDDRMSVYTYWWGFELVLLDTPRPTDIQPPPTLDYLNQVKEISVALLTLLGVIVYAVPGGTRELAPFVGVLSRYIETEWALLKDQDQGQGVVCGATWFIPAAVVARPWDFDSPDDIDEMNDSEETLAVKTTEIKGEVGV</sequence>
<feature type="compositionally biased region" description="Low complexity" evidence="1">
    <location>
        <begin position="57"/>
        <end position="74"/>
    </location>
</feature>
<feature type="region of interest" description="Disordered" evidence="1">
    <location>
        <begin position="1"/>
        <end position="74"/>
    </location>
</feature>
<accession>A0A4Q1BE01</accession>
<dbReference type="OrthoDB" id="2434934at2759"/>
<name>A0A4Q1BE01_TREME</name>
<gene>
    <name evidence="2" type="ORF">M231_06167</name>
</gene>
<dbReference type="InParanoid" id="A0A4Q1BE01"/>
<reference evidence="2 3" key="1">
    <citation type="submission" date="2016-06" db="EMBL/GenBank/DDBJ databases">
        <title>Evolution of pathogenesis and genome organization in the Tremellales.</title>
        <authorList>
            <person name="Cuomo C."/>
            <person name="Litvintseva A."/>
            <person name="Heitman J."/>
            <person name="Chen Y."/>
            <person name="Sun S."/>
            <person name="Springer D."/>
            <person name="Dromer F."/>
            <person name="Young S."/>
            <person name="Zeng Q."/>
            <person name="Chapman S."/>
            <person name="Gujja S."/>
            <person name="Saif S."/>
            <person name="Birren B."/>
        </authorList>
    </citation>
    <scope>NUCLEOTIDE SEQUENCE [LARGE SCALE GENOMIC DNA]</scope>
    <source>
        <strain evidence="2 3">ATCC 28783</strain>
    </source>
</reference>
<evidence type="ECO:0000256" key="1">
    <source>
        <dbReference type="SAM" id="MobiDB-lite"/>
    </source>
</evidence>
<feature type="compositionally biased region" description="Low complexity" evidence="1">
    <location>
        <begin position="213"/>
        <end position="229"/>
    </location>
</feature>
<feature type="compositionally biased region" description="Polar residues" evidence="1">
    <location>
        <begin position="26"/>
        <end position="56"/>
    </location>
</feature>
<organism evidence="2 3">
    <name type="scientific">Tremella mesenterica</name>
    <name type="common">Jelly fungus</name>
    <dbReference type="NCBI Taxonomy" id="5217"/>
    <lineage>
        <taxon>Eukaryota</taxon>
        <taxon>Fungi</taxon>
        <taxon>Dikarya</taxon>
        <taxon>Basidiomycota</taxon>
        <taxon>Agaricomycotina</taxon>
        <taxon>Tremellomycetes</taxon>
        <taxon>Tremellales</taxon>
        <taxon>Tremellaceae</taxon>
        <taxon>Tremella</taxon>
    </lineage>
</organism>
<proteinExistence type="predicted"/>
<keyword evidence="3" id="KW-1185">Reference proteome</keyword>